<sequence>MQLEDEENIIKEGRFRENVRQNGQILFIFFTLARLKLCRGGA</sequence>
<comment type="caution">
    <text evidence="1">The sequence shown here is derived from an EMBL/GenBank/DDBJ whole genome shotgun (WGS) entry which is preliminary data.</text>
</comment>
<organism evidence="1 2">
    <name type="scientific">Erwinia plantamica</name>
    <dbReference type="NCBI Taxonomy" id="3237104"/>
    <lineage>
        <taxon>Bacteria</taxon>
        <taxon>Pseudomonadati</taxon>
        <taxon>Pseudomonadota</taxon>
        <taxon>Gammaproteobacteria</taxon>
        <taxon>Enterobacterales</taxon>
        <taxon>Erwiniaceae</taxon>
        <taxon>Erwinia</taxon>
    </lineage>
</organism>
<evidence type="ECO:0000313" key="1">
    <source>
        <dbReference type="EMBL" id="MFG6076035.1"/>
    </source>
</evidence>
<keyword evidence="2" id="KW-1185">Reference proteome</keyword>
<accession>A0ABW7CJF6</accession>
<dbReference type="EMBL" id="JBGCUC010000005">
    <property type="protein sequence ID" value="MFG6076035.1"/>
    <property type="molecule type" value="Genomic_DNA"/>
</dbReference>
<dbReference type="Proteomes" id="UP001605250">
    <property type="component" value="Unassembled WGS sequence"/>
</dbReference>
<name>A0ABW7CJF6_9GAMM</name>
<reference evidence="1 2" key="1">
    <citation type="submission" date="2024-07" db="EMBL/GenBank/DDBJ databases">
        <title>Novel bacterial strain Erwinia sp. OPT-41 promoting growth of various crops.</title>
        <authorList>
            <person name="Egorshina A."/>
            <person name="Lukyantsev M.A."/>
            <person name="Golubev S.N."/>
            <person name="Muratova A.Y."/>
            <person name="Bulygina E.A."/>
        </authorList>
    </citation>
    <scope>NUCLEOTIDE SEQUENCE [LARGE SCALE GENOMIC DNA]</scope>
    <source>
        <strain evidence="1 2">OPT-41</strain>
    </source>
</reference>
<evidence type="ECO:0000313" key="2">
    <source>
        <dbReference type="Proteomes" id="UP001605250"/>
    </source>
</evidence>
<protein>
    <submittedName>
        <fullName evidence="1">Uncharacterized protein</fullName>
    </submittedName>
</protein>
<gene>
    <name evidence="1" type="ORF">AB3U87_06585</name>
</gene>
<proteinExistence type="predicted"/>